<proteinExistence type="predicted"/>
<evidence type="ECO:0000313" key="2">
    <source>
        <dbReference type="EMBL" id="JAQ14214.1"/>
    </source>
</evidence>
<keyword evidence="1" id="KW-0732">Signal</keyword>
<name>A0A146M365_LYGHE</name>
<reference evidence="2" key="1">
    <citation type="journal article" date="2016" name="Gigascience">
        <title>De novo construction of an expanded transcriptome assembly for the western tarnished plant bug, Lygus hesperus.</title>
        <authorList>
            <person name="Tassone E.E."/>
            <person name="Geib S.M."/>
            <person name="Hall B."/>
            <person name="Fabrick J.A."/>
            <person name="Brent C.S."/>
            <person name="Hull J.J."/>
        </authorList>
    </citation>
    <scope>NUCLEOTIDE SEQUENCE</scope>
</reference>
<gene>
    <name evidence="2" type="ORF">g.8515</name>
</gene>
<evidence type="ECO:0000256" key="1">
    <source>
        <dbReference type="SAM" id="SignalP"/>
    </source>
</evidence>
<dbReference type="AlphaFoldDB" id="A0A146M365"/>
<sequence length="240" mass="27852">CSLIMFVKVLISLLVLCVTTNAKVCSYEEGLYEVDKILLDHNHAVHPVYPSLLLYNNTEPMTYVYNLWPFSFFTITFELTNQSISTTGIGFHRNEDYSYDSQGDYGNCTVEDWSVTLDLLDGLDYDAHMKIEFLSMKFEGRFRYFFHPEIHVKVMHDRSYCGLIDSSPTVRILTDIYPIFPLFGFLPFTYDDSGYAGNILASLWFHSYFNGEYSSQLENSPLKSIINENLIQPWCDKFPM</sequence>
<feature type="chain" id="PRO_5007527616" evidence="1">
    <location>
        <begin position="23"/>
        <end position="240"/>
    </location>
</feature>
<organism evidence="2">
    <name type="scientific">Lygus hesperus</name>
    <name type="common">Western plant bug</name>
    <dbReference type="NCBI Taxonomy" id="30085"/>
    <lineage>
        <taxon>Eukaryota</taxon>
        <taxon>Metazoa</taxon>
        <taxon>Ecdysozoa</taxon>
        <taxon>Arthropoda</taxon>
        <taxon>Hexapoda</taxon>
        <taxon>Insecta</taxon>
        <taxon>Pterygota</taxon>
        <taxon>Neoptera</taxon>
        <taxon>Paraneoptera</taxon>
        <taxon>Hemiptera</taxon>
        <taxon>Heteroptera</taxon>
        <taxon>Panheteroptera</taxon>
        <taxon>Cimicomorpha</taxon>
        <taxon>Miridae</taxon>
        <taxon>Mirini</taxon>
        <taxon>Lygus</taxon>
    </lineage>
</organism>
<accession>A0A146M365</accession>
<dbReference type="EMBL" id="GDHC01004415">
    <property type="protein sequence ID" value="JAQ14214.1"/>
    <property type="molecule type" value="Transcribed_RNA"/>
</dbReference>
<feature type="signal peptide" evidence="1">
    <location>
        <begin position="1"/>
        <end position="22"/>
    </location>
</feature>
<protein>
    <submittedName>
        <fullName evidence="2">Uncharacterized protein</fullName>
    </submittedName>
</protein>
<feature type="non-terminal residue" evidence="2">
    <location>
        <position position="1"/>
    </location>
</feature>